<reference evidence="2" key="1">
    <citation type="submission" date="2023-01" db="EMBL/GenBank/DDBJ databases">
        <authorList>
            <person name="Piombo E."/>
        </authorList>
    </citation>
    <scope>NUCLEOTIDE SEQUENCE</scope>
</reference>
<comment type="caution">
    <text evidence="2">The sequence shown here is derived from an EMBL/GenBank/DDBJ whole genome shotgun (WGS) entry which is preliminary data.</text>
</comment>
<sequence>MVSVQDTPHVFDKKALQNLKNGSLWLAEWDTGSEAGLEKSKKAFLEDGTTFIDVLIKFTKLMRAESHLAVLLKSSGTRFTTRLLLAIYDDLKAIKSGESAQPVGPTLHEPSDDILKANEKCEIPPERISVLLGDDAEASKSNVSRKKKSPQDRKVGDGVSGNTTTSEILKASSDVSAKCIFELLWEIEFEKLPHHSKRSARRTETRDKIMSRFFKYLNKTQQDLSNVKKGHILFQHKQRLRKFVSQVGCPRDYPEPEDNINELRLFLSTTMGHFAKLQDQYLEMQLEVRRLRHYINALQFRYLLEHLSDPQLGNSAGPRWEEFWRRSLQYEADNNSTDPPALPNHVLKNLVDRRNPARLKGGSGNGQRTIHTSGQKGFLYIQGNALYTSLSDEIHRYSYGEYDIEESDGWQEVITEILRALKPLDVNINRKTHEVNWDAERARYYT</sequence>
<evidence type="ECO:0000313" key="2">
    <source>
        <dbReference type="EMBL" id="CAI6093639.1"/>
    </source>
</evidence>
<organism evidence="2 3">
    <name type="scientific">Clonostachys chloroleuca</name>
    <dbReference type="NCBI Taxonomy" id="1926264"/>
    <lineage>
        <taxon>Eukaryota</taxon>
        <taxon>Fungi</taxon>
        <taxon>Dikarya</taxon>
        <taxon>Ascomycota</taxon>
        <taxon>Pezizomycotina</taxon>
        <taxon>Sordariomycetes</taxon>
        <taxon>Hypocreomycetidae</taxon>
        <taxon>Hypocreales</taxon>
        <taxon>Bionectriaceae</taxon>
        <taxon>Clonostachys</taxon>
    </lineage>
</organism>
<dbReference type="EMBL" id="CABFNP030001245">
    <property type="protein sequence ID" value="CAI6093639.1"/>
    <property type="molecule type" value="Genomic_DNA"/>
</dbReference>
<keyword evidence="3" id="KW-1185">Reference proteome</keyword>
<evidence type="ECO:0000256" key="1">
    <source>
        <dbReference type="SAM" id="MobiDB-lite"/>
    </source>
</evidence>
<accession>A0AA35MBB6</accession>
<name>A0AA35MBB6_9HYPO</name>
<evidence type="ECO:0000313" key="3">
    <source>
        <dbReference type="Proteomes" id="UP001160390"/>
    </source>
</evidence>
<dbReference type="AlphaFoldDB" id="A0AA35MBB6"/>
<proteinExistence type="predicted"/>
<gene>
    <name evidence="2" type="ORF">CCHLO57077_00000691</name>
</gene>
<feature type="region of interest" description="Disordered" evidence="1">
    <location>
        <begin position="139"/>
        <end position="163"/>
    </location>
</feature>
<protein>
    <submittedName>
        <fullName evidence="2">Uncharacterized protein</fullName>
    </submittedName>
</protein>
<dbReference type="Proteomes" id="UP001160390">
    <property type="component" value="Unassembled WGS sequence"/>
</dbReference>